<protein>
    <submittedName>
        <fullName evidence="2">Uncharacterized protein</fullName>
    </submittedName>
</protein>
<dbReference type="EMBL" id="CAXLJM020000004">
    <property type="protein sequence ID" value="CAL8069261.1"/>
    <property type="molecule type" value="Genomic_DNA"/>
</dbReference>
<keyword evidence="3" id="KW-1185">Reference proteome</keyword>
<comment type="caution">
    <text evidence="2">The sequence shown here is derived from an EMBL/GenBank/DDBJ whole genome shotgun (WGS) entry which is preliminary data.</text>
</comment>
<sequence length="172" mass="19592">MKGTDKSTQKQNPLDEKYEEDSDDEMPEAVSNASMKSDYELLNKQISDCKDKIRQEKKAKRREKQEKFIAQKKAKVNTSETFDDEQVGNEETNVPETAVNEEQSGPTNSKLPKKSTKKVYPSLNIVVEPLTKIQDSRASLAIDFKSKRLAKVPRESVKVGVIAYQKKLQVRK</sequence>
<organism evidence="2 3">
    <name type="scientific">Orchesella dallaii</name>
    <dbReference type="NCBI Taxonomy" id="48710"/>
    <lineage>
        <taxon>Eukaryota</taxon>
        <taxon>Metazoa</taxon>
        <taxon>Ecdysozoa</taxon>
        <taxon>Arthropoda</taxon>
        <taxon>Hexapoda</taxon>
        <taxon>Collembola</taxon>
        <taxon>Entomobryomorpha</taxon>
        <taxon>Entomobryoidea</taxon>
        <taxon>Orchesellidae</taxon>
        <taxon>Orchesellinae</taxon>
        <taxon>Orchesella</taxon>
    </lineage>
</organism>
<feature type="compositionally biased region" description="Polar residues" evidence="1">
    <location>
        <begin position="89"/>
        <end position="110"/>
    </location>
</feature>
<proteinExistence type="predicted"/>
<evidence type="ECO:0000256" key="1">
    <source>
        <dbReference type="SAM" id="MobiDB-lite"/>
    </source>
</evidence>
<feature type="compositionally biased region" description="Basic and acidic residues" evidence="1">
    <location>
        <begin position="37"/>
        <end position="56"/>
    </location>
</feature>
<evidence type="ECO:0000313" key="3">
    <source>
        <dbReference type="Proteomes" id="UP001642540"/>
    </source>
</evidence>
<feature type="region of interest" description="Disordered" evidence="1">
    <location>
        <begin position="1"/>
        <end position="116"/>
    </location>
</feature>
<reference evidence="2 3" key="1">
    <citation type="submission" date="2024-08" db="EMBL/GenBank/DDBJ databases">
        <authorList>
            <person name="Cucini C."/>
            <person name="Frati F."/>
        </authorList>
    </citation>
    <scope>NUCLEOTIDE SEQUENCE [LARGE SCALE GENOMIC DNA]</scope>
</reference>
<feature type="compositionally biased region" description="Basic and acidic residues" evidence="1">
    <location>
        <begin position="1"/>
        <end position="16"/>
    </location>
</feature>
<accession>A0ABP1PMC9</accession>
<gene>
    <name evidence="2" type="ORF">ODALV1_LOCUS678</name>
</gene>
<feature type="compositionally biased region" description="Acidic residues" evidence="1">
    <location>
        <begin position="17"/>
        <end position="27"/>
    </location>
</feature>
<name>A0ABP1PMC9_9HEXA</name>
<evidence type="ECO:0000313" key="2">
    <source>
        <dbReference type="EMBL" id="CAL8069261.1"/>
    </source>
</evidence>
<dbReference type="Proteomes" id="UP001642540">
    <property type="component" value="Unassembled WGS sequence"/>
</dbReference>